<name>A0AB39HTF8_9BACI</name>
<dbReference type="AlphaFoldDB" id="A0AB39HTF8"/>
<dbReference type="EMBL" id="CP162599">
    <property type="protein sequence ID" value="XDK33058.1"/>
    <property type="molecule type" value="Genomic_DNA"/>
</dbReference>
<gene>
    <name evidence="1" type="ORF">AB4Y30_01405</name>
</gene>
<organism evidence="1">
    <name type="scientific">Ornithinibacillus sp. 4-3</name>
    <dbReference type="NCBI Taxonomy" id="3231488"/>
    <lineage>
        <taxon>Bacteria</taxon>
        <taxon>Bacillati</taxon>
        <taxon>Bacillota</taxon>
        <taxon>Bacilli</taxon>
        <taxon>Bacillales</taxon>
        <taxon>Bacillaceae</taxon>
        <taxon>Ornithinibacillus</taxon>
    </lineage>
</organism>
<proteinExistence type="predicted"/>
<protein>
    <submittedName>
        <fullName evidence="1">Uncharacterized protein</fullName>
    </submittedName>
</protein>
<evidence type="ECO:0000313" key="1">
    <source>
        <dbReference type="EMBL" id="XDK33058.1"/>
    </source>
</evidence>
<sequence>MSLKDKLNNKSNEKIKEAAKSLAKIMEPKLIKSAEKGYQSLSINLEDNPDYMEPYLIFTGVEKFKQELSRCLDNISIRLEQKPKYFGVFRKKQLVSYTPYLIFDWRHKQ</sequence>
<accession>A0AB39HTF8</accession>
<reference evidence="1" key="1">
    <citation type="submission" date="2024-07" db="EMBL/GenBank/DDBJ databases">
        <title>Halotolerant mesophilic bacterium Ornithinibacillus sp. 4-3, sp. nov., isolated from soil.</title>
        <authorList>
            <person name="Sidarenka A.V."/>
            <person name="Guliayeva D.E."/>
            <person name="Leanovich S.I."/>
            <person name="Hileuskaya K.S."/>
            <person name="Akhremchuk A.E."/>
            <person name="Sikolenko M.A."/>
            <person name="Valentovich L.N."/>
        </authorList>
    </citation>
    <scope>NUCLEOTIDE SEQUENCE</scope>
    <source>
        <strain evidence="1">4-3</strain>
    </source>
</reference>
<dbReference type="RefSeq" id="WP_368653745.1">
    <property type="nucleotide sequence ID" value="NZ_CP162599.1"/>
</dbReference>